<feature type="transmembrane region" description="Helical" evidence="7">
    <location>
        <begin position="727"/>
        <end position="747"/>
    </location>
</feature>
<organism evidence="9 10">
    <name type="scientific">Tessaracoccus rhinocerotis</name>
    <dbReference type="NCBI Taxonomy" id="1689449"/>
    <lineage>
        <taxon>Bacteria</taxon>
        <taxon>Bacillati</taxon>
        <taxon>Actinomycetota</taxon>
        <taxon>Actinomycetes</taxon>
        <taxon>Propionibacteriales</taxon>
        <taxon>Propionibacteriaceae</taxon>
        <taxon>Tessaracoccus</taxon>
    </lineage>
</organism>
<feature type="transmembrane region" description="Helical" evidence="7">
    <location>
        <begin position="413"/>
        <end position="435"/>
    </location>
</feature>
<evidence type="ECO:0000256" key="6">
    <source>
        <dbReference type="ARBA" id="ARBA00038076"/>
    </source>
</evidence>
<feature type="transmembrane region" description="Helical" evidence="7">
    <location>
        <begin position="815"/>
        <end position="839"/>
    </location>
</feature>
<dbReference type="PANTHER" id="PTHR30572">
    <property type="entry name" value="MEMBRANE COMPONENT OF TRANSPORTER-RELATED"/>
    <property type="match status" value="1"/>
</dbReference>
<dbReference type="RefSeq" id="WP_143937470.1">
    <property type="nucleotide sequence ID" value="NZ_VKKG01000002.1"/>
</dbReference>
<name>A0A553K1J8_9ACTN</name>
<keyword evidence="5 7" id="KW-0472">Membrane</keyword>
<dbReference type="InterPro" id="IPR050250">
    <property type="entry name" value="Macrolide_Exporter_MacB"/>
</dbReference>
<dbReference type="Pfam" id="PF02687">
    <property type="entry name" value="FtsX"/>
    <property type="match status" value="2"/>
</dbReference>
<comment type="caution">
    <text evidence="9">The sequence shown here is derived from an EMBL/GenBank/DDBJ whole genome shotgun (WGS) entry which is preliminary data.</text>
</comment>
<feature type="transmembrane region" description="Helical" evidence="7">
    <location>
        <begin position="441"/>
        <end position="467"/>
    </location>
</feature>
<evidence type="ECO:0000313" key="10">
    <source>
        <dbReference type="Proteomes" id="UP000317638"/>
    </source>
</evidence>
<evidence type="ECO:0000256" key="2">
    <source>
        <dbReference type="ARBA" id="ARBA00022475"/>
    </source>
</evidence>
<evidence type="ECO:0000256" key="4">
    <source>
        <dbReference type="ARBA" id="ARBA00022989"/>
    </source>
</evidence>
<dbReference type="Proteomes" id="UP000317638">
    <property type="component" value="Unassembled WGS sequence"/>
</dbReference>
<keyword evidence="2" id="KW-1003">Cell membrane</keyword>
<dbReference type="EMBL" id="VKKG01000002">
    <property type="protein sequence ID" value="TRY18574.1"/>
    <property type="molecule type" value="Genomic_DNA"/>
</dbReference>
<comment type="similarity">
    <text evidence="6">Belongs to the ABC-4 integral membrane protein family.</text>
</comment>
<evidence type="ECO:0000256" key="7">
    <source>
        <dbReference type="SAM" id="Phobius"/>
    </source>
</evidence>
<comment type="subcellular location">
    <subcellularLocation>
        <location evidence="1">Cell membrane</location>
        <topology evidence="1">Multi-pass membrane protein</topology>
    </subcellularLocation>
</comment>
<protein>
    <submittedName>
        <fullName evidence="9">FtsX-like permease family protein</fullName>
    </submittedName>
</protein>
<feature type="transmembrane region" description="Helical" evidence="7">
    <location>
        <begin position="316"/>
        <end position="339"/>
    </location>
</feature>
<dbReference type="GO" id="GO:0005886">
    <property type="term" value="C:plasma membrane"/>
    <property type="evidence" value="ECO:0007669"/>
    <property type="project" value="UniProtKB-SubCell"/>
</dbReference>
<sequence>MWKASLHTLGNRVWQMLLCLCAIIISVAAVSAAISLNALVRTTTEGVVAATAADITVVPAGSLIAVDAVSAPPPLSADTVANVSEIPGVARARGQIRGDVLFPITSDGELLKPQLAPTITGSFLPTDDDGGAHMAISDGRAPEGEDEVVLDRPTLERSGYELGDTVTFARTGPAPSIEATVVGVVALEGDRPAGASYALFSEAAARTHFQAGREGFNSIWVDVADDAEVDVEVMVAEMRELIASEYQIVDGAQVASATQFQLYPRLTVAQVGLWVAGLLTLGIAAALISSTTAHLVARRRGEAAFLRRLGASPGRVALPILAEALLLGLAGSAIGMPIGQALAAELNDLGRQHGLSLGTVIPALSSTEAWLCVGIGVVITVLAGHRHATAVSFTQALPPRPLIPRPRLHFSDAAWTSVGLVAVGVGLLAVGTIVPGMPLPWAWALLGAGVVLVGTAIATPVLGAPLVRLVGLLGRPALRDVSTIAARNVTRHPVRFAKATAALVLGVGLVATFAVLGASGRASAHHDLPENVHGDLFVTSSADDGGFNRQVAELAAALPGVERVASYGVQTALHGGDPLRVLVAAPGTLESVVNYEVTDGRDVDANDEIMISADHAAASGLERGNAFNVVVNQQRVEVRVVGIFQAARGVELPPVISARGTFTDRGVTDVDDFVALELARAADVGAVRTALVDIAGTDPLLRVQDIDELADSRGAALAAAADTVDSLLTLLTWIAIIGITGTLLIAVQERKPEFRALRLVGMDRIQVSAMVALEAVLMGTVGGLVGTAAGAIAGWGLQRGLATMGYPFLEIPWGGLWGLVGLGVLVGLASAVLPLLAALRLQGPYRILHRGSAAQSVAESPANAV</sequence>
<evidence type="ECO:0000256" key="1">
    <source>
        <dbReference type="ARBA" id="ARBA00004651"/>
    </source>
</evidence>
<accession>A0A553K1J8</accession>
<dbReference type="InterPro" id="IPR003838">
    <property type="entry name" value="ABC3_permease_C"/>
</dbReference>
<dbReference type="PANTHER" id="PTHR30572:SF4">
    <property type="entry name" value="ABC TRANSPORTER PERMEASE YTRF"/>
    <property type="match status" value="1"/>
</dbReference>
<evidence type="ECO:0000256" key="5">
    <source>
        <dbReference type="ARBA" id="ARBA00023136"/>
    </source>
</evidence>
<dbReference type="OrthoDB" id="9780560at2"/>
<reference evidence="9 10" key="1">
    <citation type="submission" date="2019-07" db="EMBL/GenBank/DDBJ databases">
        <authorList>
            <person name="Zhou L.-Y."/>
        </authorList>
    </citation>
    <scope>NUCLEOTIDE SEQUENCE [LARGE SCALE GENOMIC DNA]</scope>
    <source>
        <strain evidence="9 10">YIM 101269</strain>
    </source>
</reference>
<feature type="domain" description="ABC3 transporter permease C-terminal" evidence="8">
    <location>
        <begin position="275"/>
        <end position="384"/>
    </location>
</feature>
<feature type="domain" description="ABC3 transporter permease C-terminal" evidence="8">
    <location>
        <begin position="727"/>
        <end position="841"/>
    </location>
</feature>
<proteinExistence type="inferred from homology"/>
<keyword evidence="10" id="KW-1185">Reference proteome</keyword>
<dbReference type="GO" id="GO:0022857">
    <property type="term" value="F:transmembrane transporter activity"/>
    <property type="evidence" value="ECO:0007669"/>
    <property type="project" value="TreeGrafter"/>
</dbReference>
<evidence type="ECO:0000256" key="3">
    <source>
        <dbReference type="ARBA" id="ARBA00022692"/>
    </source>
</evidence>
<gene>
    <name evidence="9" type="ORF">FOJ82_05450</name>
</gene>
<keyword evidence="3 7" id="KW-0812">Transmembrane</keyword>
<feature type="transmembrane region" description="Helical" evidence="7">
    <location>
        <begin position="271"/>
        <end position="296"/>
    </location>
</feature>
<feature type="transmembrane region" description="Helical" evidence="7">
    <location>
        <begin position="767"/>
        <end position="795"/>
    </location>
</feature>
<feature type="transmembrane region" description="Helical" evidence="7">
    <location>
        <begin position="359"/>
        <end position="383"/>
    </location>
</feature>
<evidence type="ECO:0000259" key="8">
    <source>
        <dbReference type="Pfam" id="PF02687"/>
    </source>
</evidence>
<feature type="transmembrane region" description="Helical" evidence="7">
    <location>
        <begin position="496"/>
        <end position="518"/>
    </location>
</feature>
<evidence type="ECO:0000313" key="9">
    <source>
        <dbReference type="EMBL" id="TRY18574.1"/>
    </source>
</evidence>
<dbReference type="AlphaFoldDB" id="A0A553K1J8"/>
<keyword evidence="4 7" id="KW-1133">Transmembrane helix</keyword>